<reference evidence="2" key="1">
    <citation type="journal article" date="2022" name="Mol. Ecol. Resour.">
        <title>The genomes of chicory, endive, great burdock and yacon provide insights into Asteraceae palaeo-polyploidization history and plant inulin production.</title>
        <authorList>
            <person name="Fan W."/>
            <person name="Wang S."/>
            <person name="Wang H."/>
            <person name="Wang A."/>
            <person name="Jiang F."/>
            <person name="Liu H."/>
            <person name="Zhao H."/>
            <person name="Xu D."/>
            <person name="Zhang Y."/>
        </authorList>
    </citation>
    <scope>NUCLEOTIDE SEQUENCE [LARGE SCALE GENOMIC DNA]</scope>
    <source>
        <strain evidence="2">cv. Punajuju</strain>
    </source>
</reference>
<dbReference type="Proteomes" id="UP001055811">
    <property type="component" value="Linkage Group LG02"/>
</dbReference>
<reference evidence="1 2" key="2">
    <citation type="journal article" date="2022" name="Mol. Ecol. Resour.">
        <title>The genomes of chicory, endive, great burdock and yacon provide insights into Asteraceae paleo-polyploidization history and plant inulin production.</title>
        <authorList>
            <person name="Fan W."/>
            <person name="Wang S."/>
            <person name="Wang H."/>
            <person name="Wang A."/>
            <person name="Jiang F."/>
            <person name="Liu H."/>
            <person name="Zhao H."/>
            <person name="Xu D."/>
            <person name="Zhang Y."/>
        </authorList>
    </citation>
    <scope>NUCLEOTIDE SEQUENCE [LARGE SCALE GENOMIC DNA]</scope>
    <source>
        <strain evidence="2">cv. Punajuju</strain>
        <tissue evidence="1">Leaves</tissue>
    </source>
</reference>
<proteinExistence type="predicted"/>
<accession>A0ACB9GDL4</accession>
<evidence type="ECO:0000313" key="1">
    <source>
        <dbReference type="EMBL" id="KAI3781515.1"/>
    </source>
</evidence>
<dbReference type="EMBL" id="CM042010">
    <property type="protein sequence ID" value="KAI3781515.1"/>
    <property type="molecule type" value="Genomic_DNA"/>
</dbReference>
<sequence length="93" mass="10699">MHTLTIAKHSIPRIWPEKLMQLKEALRRHSHHVYLCVAGDGEPVPPQPNVIENNTLLSLLRLTHWYCCKNANPWNNMPRFRTLSELSMSSTGA</sequence>
<keyword evidence="2" id="KW-1185">Reference proteome</keyword>
<organism evidence="1 2">
    <name type="scientific">Cichorium intybus</name>
    <name type="common">Chicory</name>
    <dbReference type="NCBI Taxonomy" id="13427"/>
    <lineage>
        <taxon>Eukaryota</taxon>
        <taxon>Viridiplantae</taxon>
        <taxon>Streptophyta</taxon>
        <taxon>Embryophyta</taxon>
        <taxon>Tracheophyta</taxon>
        <taxon>Spermatophyta</taxon>
        <taxon>Magnoliopsida</taxon>
        <taxon>eudicotyledons</taxon>
        <taxon>Gunneridae</taxon>
        <taxon>Pentapetalae</taxon>
        <taxon>asterids</taxon>
        <taxon>campanulids</taxon>
        <taxon>Asterales</taxon>
        <taxon>Asteraceae</taxon>
        <taxon>Cichorioideae</taxon>
        <taxon>Cichorieae</taxon>
        <taxon>Cichoriinae</taxon>
        <taxon>Cichorium</taxon>
    </lineage>
</organism>
<comment type="caution">
    <text evidence="1">The sequence shown here is derived from an EMBL/GenBank/DDBJ whole genome shotgun (WGS) entry which is preliminary data.</text>
</comment>
<evidence type="ECO:0000313" key="2">
    <source>
        <dbReference type="Proteomes" id="UP001055811"/>
    </source>
</evidence>
<protein>
    <submittedName>
        <fullName evidence="1">Uncharacterized protein</fullName>
    </submittedName>
</protein>
<gene>
    <name evidence="1" type="ORF">L2E82_11532</name>
</gene>
<name>A0ACB9GDL4_CICIN</name>